<organism evidence="3 4">
    <name type="scientific">Digitaria exilis</name>
    <dbReference type="NCBI Taxonomy" id="1010633"/>
    <lineage>
        <taxon>Eukaryota</taxon>
        <taxon>Viridiplantae</taxon>
        <taxon>Streptophyta</taxon>
        <taxon>Embryophyta</taxon>
        <taxon>Tracheophyta</taxon>
        <taxon>Spermatophyta</taxon>
        <taxon>Magnoliopsida</taxon>
        <taxon>Liliopsida</taxon>
        <taxon>Poales</taxon>
        <taxon>Poaceae</taxon>
        <taxon>PACMAD clade</taxon>
        <taxon>Panicoideae</taxon>
        <taxon>Panicodae</taxon>
        <taxon>Paniceae</taxon>
        <taxon>Anthephorinae</taxon>
        <taxon>Digitaria</taxon>
    </lineage>
</organism>
<evidence type="ECO:0000256" key="1">
    <source>
        <dbReference type="SAM" id="MobiDB-lite"/>
    </source>
</evidence>
<accession>A0A835FMA9</accession>
<keyword evidence="2" id="KW-1133">Transmembrane helix</keyword>
<feature type="region of interest" description="Disordered" evidence="1">
    <location>
        <begin position="175"/>
        <end position="257"/>
    </location>
</feature>
<dbReference type="OrthoDB" id="680110at2759"/>
<keyword evidence="4" id="KW-1185">Reference proteome</keyword>
<proteinExistence type="predicted"/>
<feature type="region of interest" description="Disordered" evidence="1">
    <location>
        <begin position="287"/>
        <end position="311"/>
    </location>
</feature>
<protein>
    <submittedName>
        <fullName evidence="3">Uncharacterized protein</fullName>
    </submittedName>
</protein>
<keyword evidence="2" id="KW-0812">Transmembrane</keyword>
<evidence type="ECO:0000313" key="4">
    <source>
        <dbReference type="Proteomes" id="UP000636709"/>
    </source>
</evidence>
<feature type="transmembrane region" description="Helical" evidence="2">
    <location>
        <begin position="65"/>
        <end position="92"/>
    </location>
</feature>
<feature type="compositionally biased region" description="Low complexity" evidence="1">
    <location>
        <begin position="175"/>
        <end position="196"/>
    </location>
</feature>
<comment type="caution">
    <text evidence="3">The sequence shown here is derived from an EMBL/GenBank/DDBJ whole genome shotgun (WGS) entry which is preliminary data.</text>
</comment>
<dbReference type="Proteomes" id="UP000636709">
    <property type="component" value="Unassembled WGS sequence"/>
</dbReference>
<feature type="compositionally biased region" description="Acidic residues" evidence="1">
    <location>
        <begin position="240"/>
        <end position="249"/>
    </location>
</feature>
<evidence type="ECO:0000256" key="2">
    <source>
        <dbReference type="SAM" id="Phobius"/>
    </source>
</evidence>
<name>A0A835FMA9_9POAL</name>
<dbReference type="AlphaFoldDB" id="A0A835FMA9"/>
<sequence>MHTYLNDDDYSCGRTEQNARIFWICNKSPRDSLPWPQHLLAHTAHSSQLHSSAWLAMFTDGMSRLAVAVSVTVALSLAVFLTILVLLLADLFCAHLRRRRLRADEAASQSKLGPLSFSPARTEDGSVATTTTTAAREALSGTPPFYYAHGVLHAPNTKDLLLAIPKLESAVWRWSPARRSSPSRSGSSTTGSSSARGDGFMCISNPVYDRSGAQVPETGGGGDTPPFETPGASPSPFGITEEDEEEEEGGFSPPLSAMRKLPPLGVVSYPPPVMSFADARPAMVMSGTNRASSSSSSNLTGHYFFSSWSSK</sequence>
<reference evidence="3" key="1">
    <citation type="submission" date="2020-07" db="EMBL/GenBank/DDBJ databases">
        <title>Genome sequence and genetic diversity analysis of an under-domesticated orphan crop, white fonio (Digitaria exilis).</title>
        <authorList>
            <person name="Bennetzen J.L."/>
            <person name="Chen S."/>
            <person name="Ma X."/>
            <person name="Wang X."/>
            <person name="Yssel A.E.J."/>
            <person name="Chaluvadi S.R."/>
            <person name="Johnson M."/>
            <person name="Gangashetty P."/>
            <person name="Hamidou F."/>
            <person name="Sanogo M.D."/>
            <person name="Zwaenepoel A."/>
            <person name="Wallace J."/>
            <person name="Van De Peer Y."/>
            <person name="Van Deynze A."/>
        </authorList>
    </citation>
    <scope>NUCLEOTIDE SEQUENCE</scope>
    <source>
        <tissue evidence="3">Leaves</tissue>
    </source>
</reference>
<keyword evidence="2" id="KW-0472">Membrane</keyword>
<gene>
    <name evidence="3" type="ORF">HU200_009121</name>
</gene>
<evidence type="ECO:0000313" key="3">
    <source>
        <dbReference type="EMBL" id="KAF8762811.1"/>
    </source>
</evidence>
<dbReference type="EMBL" id="JACEFO010000612">
    <property type="protein sequence ID" value="KAF8762811.1"/>
    <property type="molecule type" value="Genomic_DNA"/>
</dbReference>